<accession>A0AAD2KJU0</accession>
<keyword evidence="2 6" id="KW-0812">Transmembrane</keyword>
<gene>
    <name evidence="8" type="ORF">ERS370000_02225</name>
</gene>
<feature type="domain" description="O-antigen ligase-related" evidence="7">
    <location>
        <begin position="190"/>
        <end position="331"/>
    </location>
</feature>
<dbReference type="Proteomes" id="UP000044098">
    <property type="component" value="Unassembled WGS sequence"/>
</dbReference>
<feature type="transmembrane region" description="Helical" evidence="6">
    <location>
        <begin position="230"/>
        <end position="251"/>
    </location>
</feature>
<comment type="subcellular location">
    <subcellularLocation>
        <location evidence="1">Membrane</location>
        <topology evidence="1">Multi-pass membrane protein</topology>
    </subcellularLocation>
</comment>
<evidence type="ECO:0000256" key="1">
    <source>
        <dbReference type="ARBA" id="ARBA00004141"/>
    </source>
</evidence>
<sequence length="431" mass="47677">MTTHRRLSTLHLLGMFAFTALALNDDHFVLGVGSFKLSPFDFLFVAMLVVKMLRLADPAAYALPRGMLGMLLGIQCVSVIYLLLVSLHHPGIETGDVARDLRIVFYFLCTPFLCYKDIDSPAAYAVLQKYIVAACLAVATLMLAEQLQGFSVANPLRNVRLGVWAIPFGVVSLLYFRRTLNVSGPKAYALTVYMLLALVFSLNRSQYLQLAISVFIAVLLGAGPEIRRRAVLVFAPAAVAGVLVFAAIGYLDVLTNRIFSVERLDEDSSYGARVQEMQGQMDFFAESPVFGKGAGFRSWVMGENGFELSTFAHNSWAFYLMKFGVVGTIMIMLPPVLILLLTLLRRYAHPGLELHRRYLLATAPIYIFIDSLSGGLAYAPKTAFTGFLLCYCLSLMRNAQIMPVPEQRTTSAPSHRPDVARRTPTRVIPHA</sequence>
<dbReference type="Pfam" id="PF04932">
    <property type="entry name" value="Wzy_C"/>
    <property type="match status" value="1"/>
</dbReference>
<dbReference type="AlphaFoldDB" id="A0AAD2KJU0"/>
<dbReference type="EMBL" id="CYTK01000003">
    <property type="protein sequence ID" value="CUI95986.1"/>
    <property type="molecule type" value="Genomic_DNA"/>
</dbReference>
<feature type="transmembrane region" description="Helical" evidence="6">
    <location>
        <begin position="206"/>
        <end position="223"/>
    </location>
</feature>
<feature type="transmembrane region" description="Helical" evidence="6">
    <location>
        <begin position="101"/>
        <end position="118"/>
    </location>
</feature>
<organism evidence="8 9">
    <name type="scientific">Achromobacter aegrifaciens</name>
    <dbReference type="NCBI Taxonomy" id="1287736"/>
    <lineage>
        <taxon>Bacteria</taxon>
        <taxon>Pseudomonadati</taxon>
        <taxon>Pseudomonadota</taxon>
        <taxon>Betaproteobacteria</taxon>
        <taxon>Burkholderiales</taxon>
        <taxon>Alcaligenaceae</taxon>
        <taxon>Achromobacter</taxon>
    </lineage>
</organism>
<feature type="transmembrane region" description="Helical" evidence="6">
    <location>
        <begin position="316"/>
        <end position="344"/>
    </location>
</feature>
<feature type="transmembrane region" description="Helical" evidence="6">
    <location>
        <begin position="356"/>
        <end position="376"/>
    </location>
</feature>
<evidence type="ECO:0000256" key="2">
    <source>
        <dbReference type="ARBA" id="ARBA00022692"/>
    </source>
</evidence>
<evidence type="ECO:0000256" key="5">
    <source>
        <dbReference type="SAM" id="MobiDB-lite"/>
    </source>
</evidence>
<protein>
    <submittedName>
        <fullName evidence="8">Lipid A core-O-antigen ligase and related enzymes</fullName>
    </submittedName>
</protein>
<name>A0AAD2KJU0_ACHAE</name>
<evidence type="ECO:0000313" key="9">
    <source>
        <dbReference type="Proteomes" id="UP000044098"/>
    </source>
</evidence>
<feature type="transmembrane region" description="Helical" evidence="6">
    <location>
        <begin position="38"/>
        <end position="56"/>
    </location>
</feature>
<evidence type="ECO:0000256" key="6">
    <source>
        <dbReference type="SAM" id="Phobius"/>
    </source>
</evidence>
<keyword evidence="3 6" id="KW-1133">Transmembrane helix</keyword>
<keyword evidence="4 6" id="KW-0472">Membrane</keyword>
<dbReference type="GO" id="GO:0016020">
    <property type="term" value="C:membrane"/>
    <property type="evidence" value="ECO:0007669"/>
    <property type="project" value="UniProtKB-SubCell"/>
</dbReference>
<feature type="transmembrane region" description="Helical" evidence="6">
    <location>
        <begin position="130"/>
        <end position="147"/>
    </location>
</feature>
<feature type="transmembrane region" description="Helical" evidence="6">
    <location>
        <begin position="183"/>
        <end position="200"/>
    </location>
</feature>
<comment type="caution">
    <text evidence="8">The sequence shown here is derived from an EMBL/GenBank/DDBJ whole genome shotgun (WGS) entry which is preliminary data.</text>
</comment>
<evidence type="ECO:0000256" key="4">
    <source>
        <dbReference type="ARBA" id="ARBA00023136"/>
    </source>
</evidence>
<feature type="transmembrane region" description="Helical" evidence="6">
    <location>
        <begin position="159"/>
        <end position="176"/>
    </location>
</feature>
<evidence type="ECO:0000259" key="7">
    <source>
        <dbReference type="Pfam" id="PF04932"/>
    </source>
</evidence>
<dbReference type="RefSeq" id="WP_054453079.1">
    <property type="nucleotide sequence ID" value="NZ_CADIJY010000024.1"/>
</dbReference>
<evidence type="ECO:0000256" key="3">
    <source>
        <dbReference type="ARBA" id="ARBA00022989"/>
    </source>
</evidence>
<dbReference type="GO" id="GO:0016874">
    <property type="term" value="F:ligase activity"/>
    <property type="evidence" value="ECO:0007669"/>
    <property type="project" value="UniProtKB-KW"/>
</dbReference>
<proteinExistence type="predicted"/>
<feature type="region of interest" description="Disordered" evidence="5">
    <location>
        <begin position="406"/>
        <end position="431"/>
    </location>
</feature>
<feature type="transmembrane region" description="Helical" evidence="6">
    <location>
        <begin position="68"/>
        <end position="89"/>
    </location>
</feature>
<reference evidence="8 9" key="1">
    <citation type="submission" date="2015-09" db="EMBL/GenBank/DDBJ databases">
        <authorList>
            <consortium name="Pathogen Informatics"/>
        </authorList>
    </citation>
    <scope>NUCLEOTIDE SEQUENCE [LARGE SCALE GENOMIC DNA]</scope>
    <source>
        <strain evidence="8 9">2789STDY5608625</strain>
    </source>
</reference>
<evidence type="ECO:0000313" key="8">
    <source>
        <dbReference type="EMBL" id="CUI95986.1"/>
    </source>
</evidence>
<dbReference type="InterPro" id="IPR007016">
    <property type="entry name" value="O-antigen_ligase-rel_domated"/>
</dbReference>
<keyword evidence="8" id="KW-0436">Ligase</keyword>